<dbReference type="EMBL" id="PNCK01000107">
    <property type="protein sequence ID" value="TMP38839.1"/>
    <property type="molecule type" value="Genomic_DNA"/>
</dbReference>
<feature type="domain" description="TonB C-terminal" evidence="2">
    <location>
        <begin position="52"/>
        <end position="104"/>
    </location>
</feature>
<keyword evidence="5" id="KW-1185">Reference proteome</keyword>
<dbReference type="Pfam" id="PF03544">
    <property type="entry name" value="TonB_C"/>
    <property type="match status" value="1"/>
</dbReference>
<dbReference type="Proteomes" id="UP000305730">
    <property type="component" value="Unassembled WGS sequence"/>
</dbReference>
<evidence type="ECO:0000313" key="4">
    <source>
        <dbReference type="EMBL" id="TMP59367.1"/>
    </source>
</evidence>
<reference evidence="4" key="3">
    <citation type="submission" date="2019-09" db="EMBL/GenBank/DDBJ databases">
        <title>Co-occurence of chitin degradation, pigmentation and bioactivity in marine Pseudoalteromonas.</title>
        <authorList>
            <person name="Sonnenschein E.C."/>
            <person name="Bech P.K."/>
        </authorList>
    </citation>
    <scope>NUCLEOTIDE SEQUENCE</scope>
    <source>
        <strain evidence="4">S2231</strain>
    </source>
</reference>
<evidence type="ECO:0000256" key="1">
    <source>
        <dbReference type="SAM" id="SignalP"/>
    </source>
</evidence>
<evidence type="ECO:0000313" key="3">
    <source>
        <dbReference type="EMBL" id="TMP38839.1"/>
    </source>
</evidence>
<evidence type="ECO:0000313" key="6">
    <source>
        <dbReference type="Proteomes" id="UP000307706"/>
    </source>
</evidence>
<organism evidence="4 6">
    <name type="scientific">Pseudoalteromonas citrea</name>
    <dbReference type="NCBI Taxonomy" id="43655"/>
    <lineage>
        <taxon>Bacteria</taxon>
        <taxon>Pseudomonadati</taxon>
        <taxon>Pseudomonadota</taxon>
        <taxon>Gammaproteobacteria</taxon>
        <taxon>Alteromonadales</taxon>
        <taxon>Pseudoalteromonadaceae</taxon>
        <taxon>Pseudoalteromonas</taxon>
    </lineage>
</organism>
<sequence>MKVKFNIFYCILCIFFSTISSANNFQYAKLIDNLNSDKTKETSSNSRKEEWVKLAYLVGLDGKTTDIHVIHSSGSKPHIKSAVKYIRNFRFSPATLNGRAVESSKTFLMVYDKSFFGSNNDGISVGFSKRYEEINRLLAEKKFKNVDEQLKILVETNTRNLTEQAISAWLHAIYYYQTSQWHEYGHQVVVANILRDYLPTKMAITTAQNLLTWQMYIHEYTGALNTLDSLRNIKNANISDETYQKMRTPILSTIKGNTEIERSKELKKNNIWVYPVTRSELAISVTSGSIEVAQLRCNNGVQSLSIAAQFKASVPAHYLQCDLLIKGELNSVIKVRESGLIH</sequence>
<reference evidence="4 6" key="1">
    <citation type="submission" date="2017-12" db="EMBL/GenBank/DDBJ databases">
        <authorList>
            <person name="Paulsen S."/>
            <person name="Gram L.K."/>
        </authorList>
    </citation>
    <scope>NUCLEOTIDE SEQUENCE [LARGE SCALE GENOMIC DNA]</scope>
    <source>
        <strain evidence="4 6">S2231</strain>
        <strain evidence="3">S2233</strain>
    </source>
</reference>
<evidence type="ECO:0000259" key="2">
    <source>
        <dbReference type="Pfam" id="PF03544"/>
    </source>
</evidence>
<dbReference type="SUPFAM" id="SSF74653">
    <property type="entry name" value="TolA/TonB C-terminal domain"/>
    <property type="match status" value="1"/>
</dbReference>
<dbReference type="RefSeq" id="WP_138598577.1">
    <property type="nucleotide sequence ID" value="NZ_PNCK01000107.1"/>
</dbReference>
<feature type="signal peptide" evidence="1">
    <location>
        <begin position="1"/>
        <end position="22"/>
    </location>
</feature>
<name>A0A5S3XSL9_9GAMM</name>
<dbReference type="InterPro" id="IPR037682">
    <property type="entry name" value="TonB_C"/>
</dbReference>
<feature type="chain" id="PRO_5024358447" description="TonB C-terminal domain-containing protein" evidence="1">
    <location>
        <begin position="23"/>
        <end position="342"/>
    </location>
</feature>
<dbReference type="EMBL" id="PNCL01000047">
    <property type="protein sequence ID" value="TMP59367.1"/>
    <property type="molecule type" value="Genomic_DNA"/>
</dbReference>
<dbReference type="AlphaFoldDB" id="A0A5S3XSL9"/>
<evidence type="ECO:0000313" key="5">
    <source>
        <dbReference type="Proteomes" id="UP000305730"/>
    </source>
</evidence>
<dbReference type="OrthoDB" id="6388559at2"/>
<protein>
    <recommendedName>
        <fullName evidence="2">TonB C-terminal domain-containing protein</fullName>
    </recommendedName>
</protein>
<proteinExistence type="predicted"/>
<accession>A0A5S3XSL9</accession>
<keyword evidence="1" id="KW-0732">Signal</keyword>
<comment type="caution">
    <text evidence="4">The sequence shown here is derived from an EMBL/GenBank/DDBJ whole genome shotgun (WGS) entry which is preliminary data.</text>
</comment>
<dbReference type="Proteomes" id="UP000307706">
    <property type="component" value="Unassembled WGS sequence"/>
</dbReference>
<gene>
    <name evidence="4" type="ORF">CWB96_09615</name>
    <name evidence="3" type="ORF">CWB97_21340</name>
</gene>
<reference evidence="5 6" key="2">
    <citation type="submission" date="2019-06" db="EMBL/GenBank/DDBJ databases">
        <title>Co-occurence of chitin degradation, pigmentation and bioactivity in marine Pseudoalteromonas.</title>
        <authorList>
            <person name="Sonnenschein E.C."/>
            <person name="Bech P.K."/>
        </authorList>
    </citation>
    <scope>NUCLEOTIDE SEQUENCE [LARGE SCALE GENOMIC DNA]</scope>
    <source>
        <strain evidence="6">S2231</strain>
        <strain evidence="3 5">S2233</strain>
    </source>
</reference>
<dbReference type="Gene3D" id="3.30.1150.10">
    <property type="match status" value="1"/>
</dbReference>
<dbReference type="GO" id="GO:0055085">
    <property type="term" value="P:transmembrane transport"/>
    <property type="evidence" value="ECO:0007669"/>
    <property type="project" value="InterPro"/>
</dbReference>